<comment type="caution">
    <text evidence="4">The sequence shown here is derived from an EMBL/GenBank/DDBJ whole genome shotgun (WGS) entry which is preliminary data.</text>
</comment>
<name>A0ABQ9FFM4_TEGGR</name>
<reference evidence="4 5" key="1">
    <citation type="submission" date="2022-12" db="EMBL/GenBank/DDBJ databases">
        <title>Chromosome-level genome of Tegillarca granosa.</title>
        <authorList>
            <person name="Kim J."/>
        </authorList>
    </citation>
    <scope>NUCLEOTIDE SEQUENCE [LARGE SCALE GENOMIC DNA]</scope>
    <source>
        <strain evidence="4">Teg-2019</strain>
        <tissue evidence="4">Adductor muscle</tissue>
    </source>
</reference>
<evidence type="ECO:0000256" key="1">
    <source>
        <dbReference type="ARBA" id="ARBA00022729"/>
    </source>
</evidence>
<dbReference type="InterPro" id="IPR003598">
    <property type="entry name" value="Ig_sub2"/>
</dbReference>
<keyword evidence="5" id="KW-1185">Reference proteome</keyword>
<dbReference type="EMBL" id="JARBDR010000328">
    <property type="protein sequence ID" value="KAJ8316100.1"/>
    <property type="molecule type" value="Genomic_DNA"/>
</dbReference>
<dbReference type="InterPro" id="IPR007110">
    <property type="entry name" value="Ig-like_dom"/>
</dbReference>
<dbReference type="Gene3D" id="2.60.40.10">
    <property type="entry name" value="Immunoglobulins"/>
    <property type="match status" value="2"/>
</dbReference>
<dbReference type="PANTHER" id="PTHR45080:SF8">
    <property type="entry name" value="IG-LIKE DOMAIN-CONTAINING PROTEIN"/>
    <property type="match status" value="1"/>
</dbReference>
<feature type="domain" description="Ig-like" evidence="3">
    <location>
        <begin position="279"/>
        <end position="361"/>
    </location>
</feature>
<proteinExistence type="predicted"/>
<evidence type="ECO:0000313" key="5">
    <source>
        <dbReference type="Proteomes" id="UP001217089"/>
    </source>
</evidence>
<dbReference type="InterPro" id="IPR013783">
    <property type="entry name" value="Ig-like_fold"/>
</dbReference>
<evidence type="ECO:0000259" key="3">
    <source>
        <dbReference type="PROSITE" id="PS50835"/>
    </source>
</evidence>
<dbReference type="SMART" id="SM00409">
    <property type="entry name" value="IG"/>
    <property type="match status" value="3"/>
</dbReference>
<dbReference type="InterPro" id="IPR036179">
    <property type="entry name" value="Ig-like_dom_sf"/>
</dbReference>
<dbReference type="InterPro" id="IPR003599">
    <property type="entry name" value="Ig_sub"/>
</dbReference>
<accession>A0ABQ9FFM4</accession>
<organism evidence="4 5">
    <name type="scientific">Tegillarca granosa</name>
    <name type="common">Malaysian cockle</name>
    <name type="synonym">Anadara granosa</name>
    <dbReference type="NCBI Taxonomy" id="220873"/>
    <lineage>
        <taxon>Eukaryota</taxon>
        <taxon>Metazoa</taxon>
        <taxon>Spiralia</taxon>
        <taxon>Lophotrochozoa</taxon>
        <taxon>Mollusca</taxon>
        <taxon>Bivalvia</taxon>
        <taxon>Autobranchia</taxon>
        <taxon>Pteriomorphia</taxon>
        <taxon>Arcoida</taxon>
        <taxon>Arcoidea</taxon>
        <taxon>Arcidae</taxon>
        <taxon>Tegillarca</taxon>
    </lineage>
</organism>
<dbReference type="Pfam" id="PF13927">
    <property type="entry name" value="Ig_3"/>
    <property type="match status" value="1"/>
</dbReference>
<evidence type="ECO:0000256" key="2">
    <source>
        <dbReference type="ARBA" id="ARBA00023157"/>
    </source>
</evidence>
<keyword evidence="1" id="KW-0732">Signal</keyword>
<dbReference type="PROSITE" id="PS50835">
    <property type="entry name" value="IG_LIKE"/>
    <property type="match status" value="1"/>
</dbReference>
<gene>
    <name evidence="4" type="ORF">KUTeg_006114</name>
</gene>
<dbReference type="PANTHER" id="PTHR45080">
    <property type="entry name" value="CONTACTIN 5"/>
    <property type="match status" value="1"/>
</dbReference>
<protein>
    <recommendedName>
        <fullName evidence="3">Ig-like domain-containing protein</fullName>
    </recommendedName>
</protein>
<dbReference type="SUPFAM" id="SSF48726">
    <property type="entry name" value="Immunoglobulin"/>
    <property type="match status" value="3"/>
</dbReference>
<evidence type="ECO:0000313" key="4">
    <source>
        <dbReference type="EMBL" id="KAJ8316100.1"/>
    </source>
</evidence>
<dbReference type="Proteomes" id="UP001217089">
    <property type="component" value="Unassembled WGS sequence"/>
</dbReference>
<dbReference type="InterPro" id="IPR050958">
    <property type="entry name" value="Cell_Adh-Cytoskel_Orgn"/>
</dbReference>
<keyword evidence="2" id="KW-1015">Disulfide bond</keyword>
<dbReference type="SMART" id="SM00408">
    <property type="entry name" value="IGc2"/>
    <property type="match status" value="1"/>
</dbReference>
<sequence>MITEAAWTLRGSSEFAVAGESFTFICNPQNSNAIAVIWKRLDIDTTATGTSRAVVEANGCKIGSGSDTQYQYTCEPGPVYKLTIPANVMTNSQNNIVWRCDNFFGGAAAEYKVKVHVQVSNVYIQADNAVNQVNVIYENIPMTFYCKTNGCHPKANVTVTTTGVTKGQLTESTTQNGDLIITRVSQVITANRGGSTAKTIQCSTFNIQGRPPVTSQLVTLDVFYIPSVEPTLTGYTNGTVLYEGDKDLTVICQQSGGYPLSVFIWSCDSQTGTSKNDKPIISLSNRVVVVAEGQDVEIICSAFGNPTPIVNWHRENLPYAFGTETSATLALERTTRNDTGIYKCKANTRENSGIFINFTINKATPVCSSSESISISCCSVINYSKPLKFYGWKHRIGNTTVRSLEGKLSTMNYNTLSIDYCGYYDSGIYTCEAAVDLHNNKTWYSFSSSIELVVTAPPVVASNMLDTDLNKKRKMSVKFYSVPKPDIVEWIKDGEKLTLSNKYQQITSVKNVTLLFYEKTVIVKGYESSMSIVNPVESDFGTYTFRVQNSEGSAQVKLQMDSVSVCKDQISDIEHESGNNEENKSYQDVDIQMYEELGATNKDNSPYDTLHEQRITCDTQQ</sequence>